<name>A0A2K1IA39_PHYPA</name>
<organism evidence="1">
    <name type="scientific">Physcomitrium patens</name>
    <name type="common">Spreading-leaved earth moss</name>
    <name type="synonym">Physcomitrella patens</name>
    <dbReference type="NCBI Taxonomy" id="3218"/>
    <lineage>
        <taxon>Eukaryota</taxon>
        <taxon>Viridiplantae</taxon>
        <taxon>Streptophyta</taxon>
        <taxon>Embryophyta</taxon>
        <taxon>Bryophyta</taxon>
        <taxon>Bryophytina</taxon>
        <taxon>Bryopsida</taxon>
        <taxon>Funariidae</taxon>
        <taxon>Funariales</taxon>
        <taxon>Funariaceae</taxon>
        <taxon>Physcomitrium</taxon>
    </lineage>
</organism>
<reference evidence="1 3" key="2">
    <citation type="journal article" date="2018" name="Plant J.">
        <title>The Physcomitrella patens chromosome-scale assembly reveals moss genome structure and evolution.</title>
        <authorList>
            <person name="Lang D."/>
            <person name="Ullrich K.K."/>
            <person name="Murat F."/>
            <person name="Fuchs J."/>
            <person name="Jenkins J."/>
            <person name="Haas F.B."/>
            <person name="Piednoel M."/>
            <person name="Gundlach H."/>
            <person name="Van Bel M."/>
            <person name="Meyberg R."/>
            <person name="Vives C."/>
            <person name="Morata J."/>
            <person name="Symeonidi A."/>
            <person name="Hiss M."/>
            <person name="Muchero W."/>
            <person name="Kamisugi Y."/>
            <person name="Saleh O."/>
            <person name="Blanc G."/>
            <person name="Decker E.L."/>
            <person name="van Gessel N."/>
            <person name="Grimwood J."/>
            <person name="Hayes R.D."/>
            <person name="Graham S.W."/>
            <person name="Gunter L.E."/>
            <person name="McDaniel S.F."/>
            <person name="Hoernstein S.N.W."/>
            <person name="Larsson A."/>
            <person name="Li F.W."/>
            <person name="Perroud P.F."/>
            <person name="Phillips J."/>
            <person name="Ranjan P."/>
            <person name="Rokshar D.S."/>
            <person name="Rothfels C.J."/>
            <person name="Schneider L."/>
            <person name="Shu S."/>
            <person name="Stevenson D.W."/>
            <person name="Thummler F."/>
            <person name="Tillich M."/>
            <person name="Villarreal Aguilar J.C."/>
            <person name="Widiez T."/>
            <person name="Wong G.K."/>
            <person name="Wymore A."/>
            <person name="Zhang Y."/>
            <person name="Zimmer A.D."/>
            <person name="Quatrano R.S."/>
            <person name="Mayer K.F.X."/>
            <person name="Goodstein D."/>
            <person name="Casacuberta J.M."/>
            <person name="Vandepoele K."/>
            <person name="Reski R."/>
            <person name="Cuming A.C."/>
            <person name="Tuskan G.A."/>
            <person name="Maumus F."/>
            <person name="Salse J."/>
            <person name="Schmutz J."/>
            <person name="Rensing S.A."/>
        </authorList>
    </citation>
    <scope>NUCLEOTIDE SEQUENCE [LARGE SCALE GENOMIC DNA]</scope>
    <source>
        <strain evidence="2 3">cv. Gransden 2004</strain>
    </source>
</reference>
<reference evidence="2" key="3">
    <citation type="submission" date="2020-12" db="UniProtKB">
        <authorList>
            <consortium name="EnsemblPlants"/>
        </authorList>
    </citation>
    <scope>IDENTIFICATION</scope>
</reference>
<dbReference type="PaxDb" id="3218-PP1S280_38V6.1"/>
<evidence type="ECO:0000313" key="1">
    <source>
        <dbReference type="EMBL" id="PNR26145.1"/>
    </source>
</evidence>
<dbReference type="Gramene" id="Pp3c27_440V3.14">
    <property type="protein sequence ID" value="Pp3c27_440V3.14"/>
    <property type="gene ID" value="Pp3c27_440"/>
</dbReference>
<protein>
    <submittedName>
        <fullName evidence="1 2">Uncharacterized protein</fullName>
    </submittedName>
</protein>
<proteinExistence type="predicted"/>
<dbReference type="Gramene" id="Pp3c27_440V3.2">
    <property type="protein sequence ID" value="Pp3c27_440V3.2"/>
    <property type="gene ID" value="Pp3c27_440"/>
</dbReference>
<keyword evidence="3" id="KW-1185">Reference proteome</keyword>
<dbReference type="Gramene" id="Pp3c27_440V3.1">
    <property type="protein sequence ID" value="Pp3c27_440V3.1"/>
    <property type="gene ID" value="Pp3c27_440"/>
</dbReference>
<dbReference type="EnsemblPlants" id="Pp3c27_440V3.2">
    <property type="protein sequence ID" value="Pp3c27_440V3.2"/>
    <property type="gene ID" value="Pp3c27_440"/>
</dbReference>
<dbReference type="AlphaFoldDB" id="A0A2K1IA39"/>
<dbReference type="EnsemblPlants" id="Pp3c27_440V3.1">
    <property type="protein sequence ID" value="Pp3c27_440V3.1"/>
    <property type="gene ID" value="Pp3c27_440"/>
</dbReference>
<dbReference type="Proteomes" id="UP000006727">
    <property type="component" value="Chromosome 27"/>
</dbReference>
<reference evidence="1 3" key="1">
    <citation type="journal article" date="2008" name="Science">
        <title>The Physcomitrella genome reveals evolutionary insights into the conquest of land by plants.</title>
        <authorList>
            <person name="Rensing S."/>
            <person name="Lang D."/>
            <person name="Zimmer A."/>
            <person name="Terry A."/>
            <person name="Salamov A."/>
            <person name="Shapiro H."/>
            <person name="Nishiyama T."/>
            <person name="Perroud P.-F."/>
            <person name="Lindquist E."/>
            <person name="Kamisugi Y."/>
            <person name="Tanahashi T."/>
            <person name="Sakakibara K."/>
            <person name="Fujita T."/>
            <person name="Oishi K."/>
            <person name="Shin-I T."/>
            <person name="Kuroki Y."/>
            <person name="Toyoda A."/>
            <person name="Suzuki Y."/>
            <person name="Hashimoto A."/>
            <person name="Yamaguchi K."/>
            <person name="Sugano A."/>
            <person name="Kohara Y."/>
            <person name="Fujiyama A."/>
            <person name="Anterola A."/>
            <person name="Aoki S."/>
            <person name="Ashton N."/>
            <person name="Barbazuk W.B."/>
            <person name="Barker E."/>
            <person name="Bennetzen J."/>
            <person name="Bezanilla M."/>
            <person name="Blankenship R."/>
            <person name="Cho S.H."/>
            <person name="Dutcher S."/>
            <person name="Estelle M."/>
            <person name="Fawcett J.A."/>
            <person name="Gundlach H."/>
            <person name="Hanada K."/>
            <person name="Heyl A."/>
            <person name="Hicks K.A."/>
            <person name="Hugh J."/>
            <person name="Lohr M."/>
            <person name="Mayer K."/>
            <person name="Melkozernov A."/>
            <person name="Murata T."/>
            <person name="Nelson D."/>
            <person name="Pils B."/>
            <person name="Prigge M."/>
            <person name="Reiss B."/>
            <person name="Renner T."/>
            <person name="Rombauts S."/>
            <person name="Rushton P."/>
            <person name="Sanderfoot A."/>
            <person name="Schween G."/>
            <person name="Shiu S.-H."/>
            <person name="Stueber K."/>
            <person name="Theodoulou F.L."/>
            <person name="Tu H."/>
            <person name="Van de Peer Y."/>
            <person name="Verrier P.J."/>
            <person name="Waters E."/>
            <person name="Wood A."/>
            <person name="Yang L."/>
            <person name="Cove D."/>
            <person name="Cuming A."/>
            <person name="Hasebe M."/>
            <person name="Lucas S."/>
            <person name="Mishler D.B."/>
            <person name="Reski R."/>
            <person name="Grigoriev I."/>
            <person name="Quatrano R.S."/>
            <person name="Boore J.L."/>
        </authorList>
    </citation>
    <scope>NUCLEOTIDE SEQUENCE [LARGE SCALE GENOMIC DNA]</scope>
    <source>
        <strain evidence="2 3">cv. Gransden 2004</strain>
    </source>
</reference>
<dbReference type="InParanoid" id="A0A2K1IA39"/>
<gene>
    <name evidence="1" type="ORF">PHYPA_030719</name>
</gene>
<accession>A0A2K1IA39</accession>
<evidence type="ECO:0000313" key="2">
    <source>
        <dbReference type="EnsemblPlants" id="Pp3c27_440V3.1"/>
    </source>
</evidence>
<dbReference type="EnsemblPlants" id="Pp3c27_440V3.14">
    <property type="protein sequence ID" value="Pp3c27_440V3.14"/>
    <property type="gene ID" value="Pp3c27_440"/>
</dbReference>
<sequence>MMVLFLHNAVTMRRFTHASREALRSSELLTKTVHLCLLVIELHLGRMESGYQQCFLKFPQFSFLEVTNAVRSSNSSPSFRKPHSLSNRKKLGRYFSMQYISSIQ</sequence>
<dbReference type="EMBL" id="ABEU02000027">
    <property type="protein sequence ID" value="PNR26145.1"/>
    <property type="molecule type" value="Genomic_DNA"/>
</dbReference>
<evidence type="ECO:0000313" key="3">
    <source>
        <dbReference type="Proteomes" id="UP000006727"/>
    </source>
</evidence>